<feature type="region of interest" description="Disordered" evidence="1">
    <location>
        <begin position="1"/>
        <end position="43"/>
    </location>
</feature>
<accession>A0ABP9LLG6</accession>
<organism evidence="2 3">
    <name type="scientific">Streptomyces similanensis</name>
    <dbReference type="NCBI Taxonomy" id="1274988"/>
    <lineage>
        <taxon>Bacteria</taxon>
        <taxon>Bacillati</taxon>
        <taxon>Actinomycetota</taxon>
        <taxon>Actinomycetes</taxon>
        <taxon>Kitasatosporales</taxon>
        <taxon>Streptomycetaceae</taxon>
        <taxon>Streptomyces</taxon>
    </lineage>
</organism>
<protein>
    <submittedName>
        <fullName evidence="2">Uncharacterized protein</fullName>
    </submittedName>
</protein>
<name>A0ABP9LLG6_9ACTN</name>
<evidence type="ECO:0000256" key="1">
    <source>
        <dbReference type="SAM" id="MobiDB-lite"/>
    </source>
</evidence>
<keyword evidence="3" id="KW-1185">Reference proteome</keyword>
<reference evidence="3" key="1">
    <citation type="journal article" date="2019" name="Int. J. Syst. Evol. Microbiol.">
        <title>The Global Catalogue of Microorganisms (GCM) 10K type strain sequencing project: providing services to taxonomists for standard genome sequencing and annotation.</title>
        <authorList>
            <consortium name="The Broad Institute Genomics Platform"/>
            <consortium name="The Broad Institute Genome Sequencing Center for Infectious Disease"/>
            <person name="Wu L."/>
            <person name="Ma J."/>
        </authorList>
    </citation>
    <scope>NUCLEOTIDE SEQUENCE [LARGE SCALE GENOMIC DNA]</scope>
    <source>
        <strain evidence="3">JCM 18410</strain>
    </source>
</reference>
<gene>
    <name evidence="2" type="ORF">GCM10023336_74150</name>
</gene>
<evidence type="ECO:0000313" key="3">
    <source>
        <dbReference type="Proteomes" id="UP001500124"/>
    </source>
</evidence>
<evidence type="ECO:0000313" key="2">
    <source>
        <dbReference type="EMBL" id="GAA5080748.1"/>
    </source>
</evidence>
<sequence length="72" mass="7451">MPELGTGTAGGVPEAWTDTAGGVREHAEQPADPPHRNDPIGWLRRAPPPNVGYALIAVCACRAPPVTASRVA</sequence>
<proteinExistence type="predicted"/>
<dbReference type="EMBL" id="BAABKC010000139">
    <property type="protein sequence ID" value="GAA5080748.1"/>
    <property type="molecule type" value="Genomic_DNA"/>
</dbReference>
<dbReference type="Proteomes" id="UP001500124">
    <property type="component" value="Unassembled WGS sequence"/>
</dbReference>
<comment type="caution">
    <text evidence="2">The sequence shown here is derived from an EMBL/GenBank/DDBJ whole genome shotgun (WGS) entry which is preliminary data.</text>
</comment>
<feature type="compositionally biased region" description="Basic and acidic residues" evidence="1">
    <location>
        <begin position="23"/>
        <end position="38"/>
    </location>
</feature>